<proteinExistence type="predicted"/>
<dbReference type="Proteomes" id="UP000821866">
    <property type="component" value="Chromosome 11"/>
</dbReference>
<dbReference type="EMBL" id="JABSTU010000003">
    <property type="protein sequence ID" value="KAH8036068.1"/>
    <property type="molecule type" value="Genomic_DNA"/>
</dbReference>
<name>A0A9J6EPM6_RHIMP</name>
<reference evidence="2" key="2">
    <citation type="submission" date="2021-09" db="EMBL/GenBank/DDBJ databases">
        <authorList>
            <person name="Jia N."/>
            <person name="Wang J."/>
            <person name="Shi W."/>
            <person name="Du L."/>
            <person name="Sun Y."/>
            <person name="Zhan W."/>
            <person name="Jiang J."/>
            <person name="Wang Q."/>
            <person name="Zhang B."/>
            <person name="Ji P."/>
            <person name="Sakyi L.B."/>
            <person name="Cui X."/>
            <person name="Yuan T."/>
            <person name="Jiang B."/>
            <person name="Yang W."/>
            <person name="Lam T.T.-Y."/>
            <person name="Chang Q."/>
            <person name="Ding S."/>
            <person name="Wang X."/>
            <person name="Zhu J."/>
            <person name="Ruan X."/>
            <person name="Zhao L."/>
            <person name="Wei J."/>
            <person name="Que T."/>
            <person name="Du C."/>
            <person name="Cheng J."/>
            <person name="Dai P."/>
            <person name="Han X."/>
            <person name="Huang E."/>
            <person name="Gao Y."/>
            <person name="Liu J."/>
            <person name="Shao H."/>
            <person name="Ye R."/>
            <person name="Li L."/>
            <person name="Wei W."/>
            <person name="Wang X."/>
            <person name="Wang C."/>
            <person name="Huo Q."/>
            <person name="Li W."/>
            <person name="Guo W."/>
            <person name="Chen H."/>
            <person name="Chen S."/>
            <person name="Zhou L."/>
            <person name="Zhou L."/>
            <person name="Ni X."/>
            <person name="Tian J."/>
            <person name="Zhou Y."/>
            <person name="Sheng Y."/>
            <person name="Liu T."/>
            <person name="Pan Y."/>
            <person name="Xia L."/>
            <person name="Li J."/>
            <person name="Zhao F."/>
            <person name="Cao W."/>
        </authorList>
    </citation>
    <scope>NUCLEOTIDE SEQUENCE</scope>
    <source>
        <strain evidence="2">Rmic-2018</strain>
        <tissue evidence="2">Larvae</tissue>
    </source>
</reference>
<organism evidence="2 3">
    <name type="scientific">Rhipicephalus microplus</name>
    <name type="common">Cattle tick</name>
    <name type="synonym">Boophilus microplus</name>
    <dbReference type="NCBI Taxonomy" id="6941"/>
    <lineage>
        <taxon>Eukaryota</taxon>
        <taxon>Metazoa</taxon>
        <taxon>Ecdysozoa</taxon>
        <taxon>Arthropoda</taxon>
        <taxon>Chelicerata</taxon>
        <taxon>Arachnida</taxon>
        <taxon>Acari</taxon>
        <taxon>Parasitiformes</taxon>
        <taxon>Ixodida</taxon>
        <taxon>Ixodoidea</taxon>
        <taxon>Ixodidae</taxon>
        <taxon>Rhipicephalinae</taxon>
        <taxon>Rhipicephalus</taxon>
        <taxon>Boophilus</taxon>
    </lineage>
</organism>
<comment type="caution">
    <text evidence="2">The sequence shown here is derived from an EMBL/GenBank/DDBJ whole genome shotgun (WGS) entry which is preliminary data.</text>
</comment>
<keyword evidence="1" id="KW-0472">Membrane</keyword>
<sequence length="181" mass="19904">MSSMCTILFVSEGTRGINFFYAKKMYDWDVSKYSDINSGFLLFRMVSVSVFVVMANLLLRLSDCTIACIGICCGILQGISTGVATNEDLFYVRNRTVYGCPESAELAHRSCWDQGKGLSFRARAGLSLASFSISPNDTQVNTDALDLDELTSASGDISSASLGLASDIDKNWKLAIFRRRR</sequence>
<evidence type="ECO:0000313" key="3">
    <source>
        <dbReference type="Proteomes" id="UP000821866"/>
    </source>
</evidence>
<gene>
    <name evidence="2" type="ORF">HPB51_017120</name>
</gene>
<reference evidence="2" key="1">
    <citation type="journal article" date="2020" name="Cell">
        <title>Large-Scale Comparative Analyses of Tick Genomes Elucidate Their Genetic Diversity and Vector Capacities.</title>
        <authorList>
            <consortium name="Tick Genome and Microbiome Consortium (TIGMIC)"/>
            <person name="Jia N."/>
            <person name="Wang J."/>
            <person name="Shi W."/>
            <person name="Du L."/>
            <person name="Sun Y."/>
            <person name="Zhan W."/>
            <person name="Jiang J.F."/>
            <person name="Wang Q."/>
            <person name="Zhang B."/>
            <person name="Ji P."/>
            <person name="Bell-Sakyi L."/>
            <person name="Cui X.M."/>
            <person name="Yuan T.T."/>
            <person name="Jiang B.G."/>
            <person name="Yang W.F."/>
            <person name="Lam T.T."/>
            <person name="Chang Q.C."/>
            <person name="Ding S.J."/>
            <person name="Wang X.J."/>
            <person name="Zhu J.G."/>
            <person name="Ruan X.D."/>
            <person name="Zhao L."/>
            <person name="Wei J.T."/>
            <person name="Ye R.Z."/>
            <person name="Que T.C."/>
            <person name="Du C.H."/>
            <person name="Zhou Y.H."/>
            <person name="Cheng J.X."/>
            <person name="Dai P.F."/>
            <person name="Guo W.B."/>
            <person name="Han X.H."/>
            <person name="Huang E.J."/>
            <person name="Li L.F."/>
            <person name="Wei W."/>
            <person name="Gao Y.C."/>
            <person name="Liu J.Z."/>
            <person name="Shao H.Z."/>
            <person name="Wang X."/>
            <person name="Wang C.C."/>
            <person name="Yang T.C."/>
            <person name="Huo Q.B."/>
            <person name="Li W."/>
            <person name="Chen H.Y."/>
            <person name="Chen S.E."/>
            <person name="Zhou L.G."/>
            <person name="Ni X.B."/>
            <person name="Tian J.H."/>
            <person name="Sheng Y."/>
            <person name="Liu T."/>
            <person name="Pan Y.S."/>
            <person name="Xia L.Y."/>
            <person name="Li J."/>
            <person name="Zhao F."/>
            <person name="Cao W.C."/>
        </authorList>
    </citation>
    <scope>NUCLEOTIDE SEQUENCE</scope>
    <source>
        <strain evidence="2">Rmic-2018</strain>
    </source>
</reference>
<protein>
    <submittedName>
        <fullName evidence="2">Uncharacterized protein</fullName>
    </submittedName>
</protein>
<feature type="transmembrane region" description="Helical" evidence="1">
    <location>
        <begin position="40"/>
        <end position="59"/>
    </location>
</feature>
<accession>A0A9J6EPM6</accession>
<keyword evidence="1" id="KW-0812">Transmembrane</keyword>
<keyword evidence="3" id="KW-1185">Reference proteome</keyword>
<dbReference type="AlphaFoldDB" id="A0A9J6EPM6"/>
<evidence type="ECO:0000256" key="1">
    <source>
        <dbReference type="SAM" id="Phobius"/>
    </source>
</evidence>
<keyword evidence="1" id="KW-1133">Transmembrane helix</keyword>
<evidence type="ECO:0000313" key="2">
    <source>
        <dbReference type="EMBL" id="KAH8036068.1"/>
    </source>
</evidence>